<evidence type="ECO:0000313" key="6">
    <source>
        <dbReference type="EMBL" id="MBW8729125.1"/>
    </source>
</evidence>
<dbReference type="InterPro" id="IPR036390">
    <property type="entry name" value="WH_DNA-bd_sf"/>
</dbReference>
<dbReference type="Pfam" id="PF03466">
    <property type="entry name" value="LysR_substrate"/>
    <property type="match status" value="1"/>
</dbReference>
<accession>A0A952KI60</accession>
<dbReference type="Gene3D" id="1.10.10.10">
    <property type="entry name" value="Winged helix-like DNA-binding domain superfamily/Winged helix DNA-binding domain"/>
    <property type="match status" value="1"/>
</dbReference>
<evidence type="ECO:0000259" key="5">
    <source>
        <dbReference type="PROSITE" id="PS50931"/>
    </source>
</evidence>
<name>A0A952KI60_9PROT</name>
<sequence>MAELNSSGGPPMRRLPPLAALRAFEAAARHLSFKRAAEELLVTPTAVSHQIRLLEQTMGLRLFERRTRQVVMTEAAQRLYPVLRDGFDAFARTIDGLSAKARPSTVTLTATRAFTARLLVPRVASFQERRPDVTLRLLAADEPVDLAAGTADLAIRYGGGVYPGLRSEPLGTDRLAPVAHPSLGLTAPEQLAQHRLVHFEWRVPHPDRPSWPRWFAAAGLPERGASALHCTDESHAIQAVAAGHGVGLLSLTLVTAELAAGTLVQPFGPAIEGMGFHLVRRPGPESEAVAAVREWILAEFGGVPPIPRAGA</sequence>
<keyword evidence="4" id="KW-0804">Transcription</keyword>
<dbReference type="InterPro" id="IPR000847">
    <property type="entry name" value="LysR_HTH_N"/>
</dbReference>
<dbReference type="Gene3D" id="3.40.190.10">
    <property type="entry name" value="Periplasmic binding protein-like II"/>
    <property type="match status" value="2"/>
</dbReference>
<evidence type="ECO:0000256" key="4">
    <source>
        <dbReference type="ARBA" id="ARBA00023163"/>
    </source>
</evidence>
<feature type="domain" description="HTH lysR-type" evidence="5">
    <location>
        <begin position="16"/>
        <end position="73"/>
    </location>
</feature>
<dbReference type="Proteomes" id="UP000700706">
    <property type="component" value="Unassembled WGS sequence"/>
</dbReference>
<dbReference type="GO" id="GO:0006351">
    <property type="term" value="P:DNA-templated transcription"/>
    <property type="evidence" value="ECO:0007669"/>
    <property type="project" value="TreeGrafter"/>
</dbReference>
<dbReference type="GO" id="GO:0003700">
    <property type="term" value="F:DNA-binding transcription factor activity"/>
    <property type="evidence" value="ECO:0007669"/>
    <property type="project" value="InterPro"/>
</dbReference>
<evidence type="ECO:0000256" key="3">
    <source>
        <dbReference type="ARBA" id="ARBA00023125"/>
    </source>
</evidence>
<gene>
    <name evidence="6" type="ORF">JF625_28745</name>
</gene>
<dbReference type="InterPro" id="IPR036388">
    <property type="entry name" value="WH-like_DNA-bd_sf"/>
</dbReference>
<keyword evidence="3" id="KW-0238">DNA-binding</keyword>
<proteinExistence type="inferred from homology"/>
<reference evidence="6" key="1">
    <citation type="submission" date="2020-06" db="EMBL/GenBank/DDBJ databases">
        <title>Stable isotope informed genome-resolved metagenomics uncovers potential trophic interactions in rhizosphere soil.</title>
        <authorList>
            <person name="Starr E.P."/>
            <person name="Shi S."/>
            <person name="Blazewicz S.J."/>
            <person name="Koch B.J."/>
            <person name="Probst A.J."/>
            <person name="Hungate B.A."/>
            <person name="Pett-Ridge J."/>
            <person name="Firestone M.K."/>
            <person name="Banfield J.F."/>
        </authorList>
    </citation>
    <scope>NUCLEOTIDE SEQUENCE</scope>
    <source>
        <strain evidence="6">YM_69_17</strain>
    </source>
</reference>
<dbReference type="SUPFAM" id="SSF53850">
    <property type="entry name" value="Periplasmic binding protein-like II"/>
    <property type="match status" value="1"/>
</dbReference>
<protein>
    <submittedName>
        <fullName evidence="6">LysR family transcriptional regulator</fullName>
    </submittedName>
</protein>
<dbReference type="PRINTS" id="PR00039">
    <property type="entry name" value="HTHLYSR"/>
</dbReference>
<dbReference type="InterPro" id="IPR005119">
    <property type="entry name" value="LysR_subst-bd"/>
</dbReference>
<dbReference type="FunFam" id="1.10.10.10:FF:000038">
    <property type="entry name" value="Glycine cleavage system transcriptional activator"/>
    <property type="match status" value="1"/>
</dbReference>
<dbReference type="Pfam" id="PF00126">
    <property type="entry name" value="HTH_1"/>
    <property type="match status" value="1"/>
</dbReference>
<comment type="caution">
    <text evidence="6">The sequence shown here is derived from an EMBL/GenBank/DDBJ whole genome shotgun (WGS) entry which is preliminary data.</text>
</comment>
<evidence type="ECO:0000256" key="2">
    <source>
        <dbReference type="ARBA" id="ARBA00023015"/>
    </source>
</evidence>
<dbReference type="PROSITE" id="PS50931">
    <property type="entry name" value="HTH_LYSR"/>
    <property type="match status" value="1"/>
</dbReference>
<keyword evidence="2" id="KW-0805">Transcription regulation</keyword>
<dbReference type="SUPFAM" id="SSF46785">
    <property type="entry name" value="Winged helix' DNA-binding domain"/>
    <property type="match status" value="1"/>
</dbReference>
<organism evidence="6 7">
    <name type="scientific">Inquilinus limosus</name>
    <dbReference type="NCBI Taxonomy" id="171674"/>
    <lineage>
        <taxon>Bacteria</taxon>
        <taxon>Pseudomonadati</taxon>
        <taxon>Pseudomonadota</taxon>
        <taxon>Alphaproteobacteria</taxon>
        <taxon>Rhodospirillales</taxon>
        <taxon>Rhodospirillaceae</taxon>
        <taxon>Inquilinus</taxon>
    </lineage>
</organism>
<dbReference type="PANTHER" id="PTHR30537">
    <property type="entry name" value="HTH-TYPE TRANSCRIPTIONAL REGULATOR"/>
    <property type="match status" value="1"/>
</dbReference>
<dbReference type="AlphaFoldDB" id="A0A952KI60"/>
<dbReference type="InterPro" id="IPR058163">
    <property type="entry name" value="LysR-type_TF_proteobact-type"/>
</dbReference>
<dbReference type="CDD" id="cd08432">
    <property type="entry name" value="PBP2_GcdR_TrpI_HvrB_AmpR_like"/>
    <property type="match status" value="1"/>
</dbReference>
<dbReference type="EMBL" id="JAEKLZ010000491">
    <property type="protein sequence ID" value="MBW8729125.1"/>
    <property type="molecule type" value="Genomic_DNA"/>
</dbReference>
<evidence type="ECO:0000313" key="7">
    <source>
        <dbReference type="Proteomes" id="UP000700706"/>
    </source>
</evidence>
<dbReference type="PANTHER" id="PTHR30537:SF74">
    <property type="entry name" value="HTH-TYPE TRANSCRIPTIONAL REGULATOR TRPI"/>
    <property type="match status" value="1"/>
</dbReference>
<evidence type="ECO:0000256" key="1">
    <source>
        <dbReference type="ARBA" id="ARBA00009437"/>
    </source>
</evidence>
<comment type="similarity">
    <text evidence="1">Belongs to the LysR transcriptional regulatory family.</text>
</comment>
<dbReference type="GO" id="GO:0043565">
    <property type="term" value="F:sequence-specific DNA binding"/>
    <property type="evidence" value="ECO:0007669"/>
    <property type="project" value="TreeGrafter"/>
</dbReference>